<dbReference type="OrthoDB" id="9802683at2"/>
<feature type="region of interest" description="Disordered" evidence="5">
    <location>
        <begin position="1275"/>
        <end position="1297"/>
    </location>
</feature>
<dbReference type="SUPFAM" id="SSF49785">
    <property type="entry name" value="Galactose-binding domain-like"/>
    <property type="match status" value="1"/>
</dbReference>
<evidence type="ECO:0000256" key="3">
    <source>
        <dbReference type="ARBA" id="ARBA00022837"/>
    </source>
</evidence>
<sequence length="1297" mass="135630">MSALTALLEAVPVRRALRALFGLLASGVVLVPLGALADPSIEAPRDRDPRVMQTVSAPDAVAATSVAPEPDGLGEGTAAASCWEIKQRNPASADGVYWLVTPTLGTPQQFYCDQTTAGGGWVLVGRGRENWTQSNEGRLTSVDVAQTPSGPSAFSPAQLPSDTIDGLLDDERVDALADGVRLRRARSIDGGTWQEVRFTYGTPRDDWSWQFAGSQSVRTWSMDSSSGSGGTTGSFGADSSYRRLDTNVDGTRGWARGFSYGSSARGSSSSSSYLWAASSTAGYPRPFTQVFLRPRLMSQNIFSPIPDTGLPASTGVATAQSYPVASPWGVSGLGAAGSGELNTEVADFAESDGVMYVGGNFRYVQRDAAGSGRVEQSYLAAFDVTTGEWLSSFRPTFDNQVKALAVLPDGRIAVGGAFSTANGQSSPSFAVIDPTTGASDPAVTTRVINYTGGTPPAIRSMDVQDGYLYLGGRFTHLTGSGVTSEVYQRNIGRLSATTLAPVPGWNPMLDGTVVSVDASAHGDRVYAAGYFGLSRWTEATERAGAFTADDATVIPWHVDFSNRDNGRTGYQQAVREVGDRVWLGGSEHMLFSYNRSTMQEMSTNIAQNGGDFQAISPYGDDGLAAGCHCSENIYQGARRWPDVGTFSRVEHIEQTGIWRASDGAFVPEFSPQVSLRSGYGTWAIEEASDGSLWVGGDYTYARLPNTQNRWTGAFVRFAPTDTTAPSTPRGLTASSTSGVDQLSWEEVTGSTYEVLRNDRVVATTTAASTQLPATSGAQYFVRSVDRAGNRSATSHAVVPEEVDPGTLPTVVIPEGSDWAHYYETGAPAPTWKDTTFDDTAWTTSPAPLGWGSSSIATTLTAPGTKPLTAYFRRAFTLDDATRIAALTLTTRADDGIVLYVNGTEIGRSNMPTGAIHHGTYATAAPRTSDAIATPLTLTAPGSLLLTGENVITAEVHLNYRSTPTLSYDLQAELVPGVQTGARTQALAPVDAAAEGADPAEEPAGQEAPDEPPAADPGDDVEPTSDPQPAGAAAEEPGVSGPEVPGPEVPGPEVSEPEVSAPGVSGPVADAPEAEDATPEPPPSAGVSDQESDSVCASTAPEPVDGKRADPGAVPEDPDEVITPGSDWALDCSPSATEVSGADWTSPGFDDSTWPHGTAPLGAGDPENELGTGPVHGDPAPRAARYRHTFTITSLSGVDSLELTVPANATYMLRINGVDAGRVDPQDEQAEGVQVEDAPSTDPGADSSGVAGPQETVLIPVSLLVEGENTLSVEILPGATHAPDATFDARGTLAKDPQ</sequence>
<dbReference type="Gene3D" id="2.60.40.10">
    <property type="entry name" value="Immunoglobulins"/>
    <property type="match status" value="1"/>
</dbReference>
<dbReference type="Pfam" id="PF17164">
    <property type="entry name" value="DUF5122"/>
    <property type="match status" value="1"/>
</dbReference>
<keyword evidence="4" id="KW-1015">Disulfide bond</keyword>
<name>A0A291H0V8_9MICO</name>
<feature type="region of interest" description="Disordered" evidence="5">
    <location>
        <begin position="990"/>
        <end position="1178"/>
    </location>
</feature>
<evidence type="ECO:0000256" key="5">
    <source>
        <dbReference type="SAM" id="MobiDB-lite"/>
    </source>
</evidence>
<feature type="region of interest" description="Disordered" evidence="5">
    <location>
        <begin position="1221"/>
        <end position="1253"/>
    </location>
</feature>
<dbReference type="Gene3D" id="2.60.120.260">
    <property type="entry name" value="Galactose-binding domain-like"/>
    <property type="match status" value="2"/>
</dbReference>
<evidence type="ECO:0000256" key="4">
    <source>
        <dbReference type="ARBA" id="ARBA00023157"/>
    </source>
</evidence>
<feature type="compositionally biased region" description="Low complexity" evidence="5">
    <location>
        <begin position="1050"/>
        <end position="1070"/>
    </location>
</feature>
<dbReference type="PANTHER" id="PTHR16146">
    <property type="entry name" value="INTELECTIN"/>
    <property type="match status" value="1"/>
</dbReference>
<evidence type="ECO:0008006" key="8">
    <source>
        <dbReference type="Google" id="ProtNLM"/>
    </source>
</evidence>
<dbReference type="EMBL" id="CP023564">
    <property type="protein sequence ID" value="ATG56085.1"/>
    <property type="molecule type" value="Genomic_DNA"/>
</dbReference>
<reference evidence="6 7" key="1">
    <citation type="journal article" date="2014" name="Int. J. Syst. Evol. Microbiol.">
        <title>Brachybacterium ginsengisoli sp. nov., isolated from soil of a ginseng field.</title>
        <authorList>
            <person name="Hoang V.A."/>
            <person name="Kim Y.J."/>
            <person name="Nguyen N.L."/>
            <person name="Yang D.C."/>
        </authorList>
    </citation>
    <scope>NUCLEOTIDE SEQUENCE [LARGE SCALE GENOMIC DNA]</scope>
    <source>
        <strain evidence="6 7">DCY80</strain>
    </source>
</reference>
<dbReference type="KEGG" id="bgg:CFK41_15835"/>
<accession>A0A291H0V8</accession>
<proteinExistence type="predicted"/>
<gene>
    <name evidence="6" type="ORF">CFK41_15835</name>
</gene>
<dbReference type="InterPro" id="IPR036056">
    <property type="entry name" value="Fibrinogen-like_C"/>
</dbReference>
<protein>
    <recommendedName>
        <fullName evidence="8">Fibrinogen C-terminal domain-containing protein</fullName>
    </recommendedName>
</protein>
<dbReference type="InterPro" id="IPR014716">
    <property type="entry name" value="Fibrinogen_a/b/g_C_1"/>
</dbReference>
<evidence type="ECO:0000313" key="6">
    <source>
        <dbReference type="EMBL" id="ATG56085.1"/>
    </source>
</evidence>
<feature type="compositionally biased region" description="Polar residues" evidence="5">
    <location>
        <begin position="1086"/>
        <end position="1096"/>
    </location>
</feature>
<dbReference type="GO" id="GO:0046872">
    <property type="term" value="F:metal ion binding"/>
    <property type="evidence" value="ECO:0007669"/>
    <property type="project" value="UniProtKB-KW"/>
</dbReference>
<dbReference type="InterPro" id="IPR013431">
    <property type="entry name" value="Delta_60_rpt"/>
</dbReference>
<organism evidence="6 7">
    <name type="scientific">Brachybacterium ginsengisoli</name>
    <dbReference type="NCBI Taxonomy" id="1331682"/>
    <lineage>
        <taxon>Bacteria</taxon>
        <taxon>Bacillati</taxon>
        <taxon>Actinomycetota</taxon>
        <taxon>Actinomycetes</taxon>
        <taxon>Micrococcales</taxon>
        <taxon>Dermabacteraceae</taxon>
        <taxon>Brachybacterium</taxon>
    </lineage>
</organism>
<evidence type="ECO:0000256" key="1">
    <source>
        <dbReference type="ARBA" id="ARBA00022723"/>
    </source>
</evidence>
<dbReference type="SUPFAM" id="SSF56496">
    <property type="entry name" value="Fibrinogen C-terminal domain-like"/>
    <property type="match status" value="1"/>
</dbReference>
<evidence type="ECO:0000313" key="7">
    <source>
        <dbReference type="Proteomes" id="UP000217889"/>
    </source>
</evidence>
<keyword evidence="3" id="KW-0106">Calcium</keyword>
<feature type="compositionally biased region" description="Low complexity" evidence="5">
    <location>
        <begin position="1028"/>
        <end position="1042"/>
    </location>
</feature>
<dbReference type="GO" id="GO:0005615">
    <property type="term" value="C:extracellular space"/>
    <property type="evidence" value="ECO:0007669"/>
    <property type="project" value="TreeGrafter"/>
</dbReference>
<keyword evidence="1" id="KW-0479">Metal-binding</keyword>
<feature type="compositionally biased region" description="Low complexity" evidence="5">
    <location>
        <begin position="990"/>
        <end position="1006"/>
    </location>
</feature>
<dbReference type="PANTHER" id="PTHR16146:SF46">
    <property type="entry name" value="INTELECTIN-1A-RELATED"/>
    <property type="match status" value="1"/>
</dbReference>
<dbReference type="SUPFAM" id="SSF50969">
    <property type="entry name" value="YVTN repeat-like/Quinoprotein amine dehydrogenase"/>
    <property type="match status" value="1"/>
</dbReference>
<dbReference type="InterPro" id="IPR008979">
    <property type="entry name" value="Galactose-bd-like_sf"/>
</dbReference>
<keyword evidence="2" id="KW-0430">Lectin</keyword>
<dbReference type="InterPro" id="IPR013783">
    <property type="entry name" value="Ig-like_fold"/>
</dbReference>
<dbReference type="GO" id="GO:0005975">
    <property type="term" value="P:carbohydrate metabolic process"/>
    <property type="evidence" value="ECO:0007669"/>
    <property type="project" value="UniProtKB-ARBA"/>
</dbReference>
<dbReference type="RefSeq" id="WP_096800545.1">
    <property type="nucleotide sequence ID" value="NZ_CP023564.1"/>
</dbReference>
<dbReference type="Proteomes" id="UP000217889">
    <property type="component" value="Chromosome"/>
</dbReference>
<keyword evidence="7" id="KW-1185">Reference proteome</keyword>
<dbReference type="Gene3D" id="3.90.215.10">
    <property type="entry name" value="Gamma Fibrinogen, chain A, domain 1"/>
    <property type="match status" value="1"/>
</dbReference>
<dbReference type="InterPro" id="IPR011044">
    <property type="entry name" value="Quino_amine_DH_bsu"/>
</dbReference>
<evidence type="ECO:0000256" key="2">
    <source>
        <dbReference type="ARBA" id="ARBA00022734"/>
    </source>
</evidence>
<dbReference type="NCBIfam" id="NF040941">
    <property type="entry name" value="GGGWT_bact"/>
    <property type="match status" value="1"/>
</dbReference>
<dbReference type="GO" id="GO:0070492">
    <property type="term" value="F:oligosaccharide binding"/>
    <property type="evidence" value="ECO:0007669"/>
    <property type="project" value="TreeGrafter"/>
</dbReference>